<dbReference type="GO" id="GO:0001578">
    <property type="term" value="P:microtubule bundle formation"/>
    <property type="evidence" value="ECO:0007669"/>
    <property type="project" value="TreeGrafter"/>
</dbReference>
<dbReference type="AlphaFoldDB" id="A0A1I8N6J3"/>
<evidence type="ECO:0000313" key="6">
    <source>
        <dbReference type="EnsemblMetazoa" id="MDOA012066-PA"/>
    </source>
</evidence>
<dbReference type="VEuPathDB" id="VectorBase:MDOMA2_013423"/>
<dbReference type="GO" id="GO:0097431">
    <property type="term" value="C:mitotic spindle pole"/>
    <property type="evidence" value="ECO:0007669"/>
    <property type="project" value="TreeGrafter"/>
</dbReference>
<dbReference type="STRING" id="7370.A0A1I8N6J3"/>
<feature type="domain" description="Centrosomin N-terminal motif 1" evidence="5">
    <location>
        <begin position="75"/>
        <end position="152"/>
    </location>
</feature>
<feature type="region of interest" description="Disordered" evidence="4">
    <location>
        <begin position="1"/>
        <end position="20"/>
    </location>
</feature>
<proteinExistence type="predicted"/>
<dbReference type="InterPro" id="IPR012943">
    <property type="entry name" value="Cnn_1N"/>
</dbReference>
<dbReference type="PANTHER" id="PTHR46930:SF1">
    <property type="entry name" value="CDK5 REGULATORY SUBUNIT-ASSOCIATED PROTEIN 2"/>
    <property type="match status" value="1"/>
</dbReference>
<evidence type="ECO:0000259" key="5">
    <source>
        <dbReference type="Pfam" id="PF07989"/>
    </source>
</evidence>
<evidence type="ECO:0000256" key="2">
    <source>
        <dbReference type="ARBA" id="ARBA00022490"/>
    </source>
</evidence>
<feature type="coiled-coil region" evidence="3">
    <location>
        <begin position="124"/>
        <end position="161"/>
    </location>
</feature>
<dbReference type="eggNOG" id="ENOG502QTI7">
    <property type="taxonomic scope" value="Eukaryota"/>
</dbReference>
<dbReference type="GO" id="GO:0090266">
    <property type="term" value="P:regulation of mitotic cell cycle spindle assembly checkpoint"/>
    <property type="evidence" value="ECO:0007669"/>
    <property type="project" value="TreeGrafter"/>
</dbReference>
<dbReference type="GO" id="GO:0005737">
    <property type="term" value="C:cytoplasm"/>
    <property type="evidence" value="ECO:0007669"/>
    <property type="project" value="UniProtKB-SubCell"/>
</dbReference>
<evidence type="ECO:0000256" key="3">
    <source>
        <dbReference type="SAM" id="Coils"/>
    </source>
</evidence>
<keyword evidence="2" id="KW-0963">Cytoplasm</keyword>
<dbReference type="GO" id="GO:0046600">
    <property type="term" value="P:negative regulation of centriole replication"/>
    <property type="evidence" value="ECO:0007669"/>
    <property type="project" value="TreeGrafter"/>
</dbReference>
<dbReference type="GO" id="GO:0000132">
    <property type="term" value="P:establishment of mitotic spindle orientation"/>
    <property type="evidence" value="ECO:0007669"/>
    <property type="project" value="TreeGrafter"/>
</dbReference>
<evidence type="ECO:0000256" key="4">
    <source>
        <dbReference type="SAM" id="MobiDB-lite"/>
    </source>
</evidence>
<dbReference type="VEuPathDB" id="VectorBase:MDOA012066"/>
<feature type="region of interest" description="Disordered" evidence="4">
    <location>
        <begin position="186"/>
        <end position="217"/>
    </location>
</feature>
<dbReference type="GO" id="GO:0007099">
    <property type="term" value="P:centriole replication"/>
    <property type="evidence" value="ECO:0007669"/>
    <property type="project" value="TreeGrafter"/>
</dbReference>
<dbReference type="GO" id="GO:0008017">
    <property type="term" value="F:microtubule binding"/>
    <property type="evidence" value="ECO:0007669"/>
    <property type="project" value="TreeGrafter"/>
</dbReference>
<sequence>MQRNCIITNSSSNKEGNNGNDYNLLEDFEKTQPPSFGWPDNRPVSLQDGVGYRSPCVSLQQPFQGSTSPAGQGRSVREFEEQMATLRKENFNLKLRLYFIEESIPGYQQASNSSEGQETLMKQLIDVRVEMEILRKEIQEKQDLLKEAAQAMTQMEKIQKDTELRYQEMIDELKQKIQYMEMDGEMEKAKSGHANTESMSDLLGHSEINENMNALQR</sequence>
<evidence type="ECO:0000256" key="1">
    <source>
        <dbReference type="ARBA" id="ARBA00004496"/>
    </source>
</evidence>
<protein>
    <recommendedName>
        <fullName evidence="5">Centrosomin N-terminal motif 1 domain-containing protein</fullName>
    </recommendedName>
</protein>
<dbReference type="EnsemblMetazoa" id="MDOA012066-RA">
    <property type="protein sequence ID" value="MDOA012066-PA"/>
    <property type="gene ID" value="MDOA012066"/>
</dbReference>
<reference evidence="6" key="1">
    <citation type="submission" date="2020-05" db="UniProtKB">
        <authorList>
            <consortium name="EnsemblMetazoa"/>
        </authorList>
    </citation>
    <scope>IDENTIFICATION</scope>
    <source>
        <strain evidence="6">Aabys</strain>
    </source>
</reference>
<gene>
    <name evidence="6" type="primary">101897375</name>
</gene>
<feature type="compositionally biased region" description="Low complexity" evidence="4">
    <location>
        <begin position="9"/>
        <end position="20"/>
    </location>
</feature>
<dbReference type="GO" id="GO:0035371">
    <property type="term" value="C:microtubule plus-end"/>
    <property type="evidence" value="ECO:0007669"/>
    <property type="project" value="TreeGrafter"/>
</dbReference>
<name>A0A1I8N6J3_MUSDO</name>
<dbReference type="GO" id="GO:0000242">
    <property type="term" value="C:pericentriolar material"/>
    <property type="evidence" value="ECO:0007669"/>
    <property type="project" value="TreeGrafter"/>
</dbReference>
<dbReference type="Pfam" id="PF07989">
    <property type="entry name" value="Cnn_1N"/>
    <property type="match status" value="1"/>
</dbReference>
<organism evidence="6">
    <name type="scientific">Musca domestica</name>
    <name type="common">House fly</name>
    <dbReference type="NCBI Taxonomy" id="7370"/>
    <lineage>
        <taxon>Eukaryota</taxon>
        <taxon>Metazoa</taxon>
        <taxon>Ecdysozoa</taxon>
        <taxon>Arthropoda</taxon>
        <taxon>Hexapoda</taxon>
        <taxon>Insecta</taxon>
        <taxon>Pterygota</taxon>
        <taxon>Neoptera</taxon>
        <taxon>Endopterygota</taxon>
        <taxon>Diptera</taxon>
        <taxon>Brachycera</taxon>
        <taxon>Muscomorpha</taxon>
        <taxon>Muscoidea</taxon>
        <taxon>Muscidae</taxon>
        <taxon>Musca</taxon>
    </lineage>
</organism>
<dbReference type="PANTHER" id="PTHR46930">
    <property type="entry name" value="CDK5 REGULATORY SUBUNIT-ASSOCIATED PROTEIN 2"/>
    <property type="match status" value="1"/>
</dbReference>
<dbReference type="OrthoDB" id="10255000at2759"/>
<dbReference type="InterPro" id="IPR042791">
    <property type="entry name" value="CDK5RAP2"/>
</dbReference>
<keyword evidence="3" id="KW-0175">Coiled coil</keyword>
<comment type="subcellular location">
    <subcellularLocation>
        <location evidence="1">Cytoplasm</location>
    </subcellularLocation>
</comment>
<accession>A0A1I8N6J3</accession>
<dbReference type="GO" id="GO:0007059">
    <property type="term" value="P:chromosome segregation"/>
    <property type="evidence" value="ECO:0007669"/>
    <property type="project" value="TreeGrafter"/>
</dbReference>
<dbReference type="GO" id="GO:0043015">
    <property type="term" value="F:gamma-tubulin binding"/>
    <property type="evidence" value="ECO:0007669"/>
    <property type="project" value="TreeGrafter"/>
</dbReference>